<gene>
    <name evidence="1" type="ORF">ElyMa_006083800</name>
</gene>
<sequence length="456" mass="51990">MASRPSEANCTVSTPLPVSFIKESYHLPRLFPGSWLTIGISCSATVKAKHSIGAWSRLGGLFLNFMPGAAGHIRPAVSSRGSSWLTLYKNMDRNTWVRCGNIVLLNSSFADSPASYVAAHTMDDTYCDVRNSIFIGETDNKGEPLTYTFSSQKFPNLAKQDRPKHQFDRSIASGHPDFMISGVQLYQGPVYLHDCYFDRFHTWYYNDSFVDTWGFRPVRPAAAITFHPNNHYPMVPRNGVSGLKFGFCDGVENSFRVMDGNASTPWWHVMDGTGNVMFRDYDGSLTGTKNTQIVQDRPFFTGARCLKKPDWGLAVCPYKYFWLVLRGKTGALNNKYKGKTPVLIRRDDFPNDVYAQTGKTSHKYNLRVFKSYTVFFNATVAPAPRDIQFRPRYGLEKNEIVRFAVCFPKSTTNFTIYSKFPELHPKKKLLPKWVRSLKMLDRDRTMKAFYWDKPNG</sequence>
<keyword evidence="1" id="KW-0472">Membrane</keyword>
<evidence type="ECO:0000313" key="1">
    <source>
        <dbReference type="EMBL" id="GFR87728.1"/>
    </source>
</evidence>
<dbReference type="AlphaFoldDB" id="A0AAV4GPN0"/>
<keyword evidence="1" id="KW-0812">Transmembrane</keyword>
<keyword evidence="2" id="KW-1185">Reference proteome</keyword>
<name>A0AAV4GPN0_9GAST</name>
<feature type="non-terminal residue" evidence="1">
    <location>
        <position position="456"/>
    </location>
</feature>
<dbReference type="Proteomes" id="UP000762676">
    <property type="component" value="Unassembled WGS sequence"/>
</dbReference>
<reference evidence="1 2" key="1">
    <citation type="journal article" date="2021" name="Elife">
        <title>Chloroplast acquisition without the gene transfer in kleptoplastic sea slugs, Plakobranchus ocellatus.</title>
        <authorList>
            <person name="Maeda T."/>
            <person name="Takahashi S."/>
            <person name="Yoshida T."/>
            <person name="Shimamura S."/>
            <person name="Takaki Y."/>
            <person name="Nagai Y."/>
            <person name="Toyoda A."/>
            <person name="Suzuki Y."/>
            <person name="Arimoto A."/>
            <person name="Ishii H."/>
            <person name="Satoh N."/>
            <person name="Nishiyama T."/>
            <person name="Hasebe M."/>
            <person name="Maruyama T."/>
            <person name="Minagawa J."/>
            <person name="Obokata J."/>
            <person name="Shigenobu S."/>
        </authorList>
    </citation>
    <scope>NUCLEOTIDE SEQUENCE [LARGE SCALE GENOMIC DNA]</scope>
</reference>
<dbReference type="PANTHER" id="PTHR15535">
    <property type="entry name" value="TRANSMEMBRANE PROTEIN 2-RELATED"/>
    <property type="match status" value="1"/>
</dbReference>
<dbReference type="EMBL" id="BMAT01012195">
    <property type="protein sequence ID" value="GFR87728.1"/>
    <property type="molecule type" value="Genomic_DNA"/>
</dbReference>
<organism evidence="1 2">
    <name type="scientific">Elysia marginata</name>
    <dbReference type="NCBI Taxonomy" id="1093978"/>
    <lineage>
        <taxon>Eukaryota</taxon>
        <taxon>Metazoa</taxon>
        <taxon>Spiralia</taxon>
        <taxon>Lophotrochozoa</taxon>
        <taxon>Mollusca</taxon>
        <taxon>Gastropoda</taxon>
        <taxon>Heterobranchia</taxon>
        <taxon>Euthyneura</taxon>
        <taxon>Panpulmonata</taxon>
        <taxon>Sacoglossa</taxon>
        <taxon>Placobranchoidea</taxon>
        <taxon>Plakobranchidae</taxon>
        <taxon>Elysia</taxon>
    </lineage>
</organism>
<dbReference type="InterPro" id="IPR052252">
    <property type="entry name" value="CEMIP/CEMIP2"/>
</dbReference>
<comment type="caution">
    <text evidence="1">The sequence shown here is derived from an EMBL/GenBank/DDBJ whole genome shotgun (WGS) entry which is preliminary data.</text>
</comment>
<protein>
    <submittedName>
        <fullName evidence="1">Transmembrane protein 2-like</fullName>
    </submittedName>
</protein>
<proteinExistence type="predicted"/>
<evidence type="ECO:0000313" key="2">
    <source>
        <dbReference type="Proteomes" id="UP000762676"/>
    </source>
</evidence>
<accession>A0AAV4GPN0</accession>